<dbReference type="AlphaFoldDB" id="A0A6J1D7N3"/>
<dbReference type="Pfam" id="PF13649">
    <property type="entry name" value="Methyltransf_25"/>
    <property type="match status" value="1"/>
</dbReference>
<dbReference type="GO" id="GO:0008168">
    <property type="term" value="F:methyltransferase activity"/>
    <property type="evidence" value="ECO:0007669"/>
    <property type="project" value="TreeGrafter"/>
</dbReference>
<dbReference type="Proteomes" id="UP000504603">
    <property type="component" value="Unplaced"/>
</dbReference>
<reference evidence="3" key="1">
    <citation type="submission" date="2025-08" db="UniProtKB">
        <authorList>
            <consortium name="RefSeq"/>
        </authorList>
    </citation>
    <scope>IDENTIFICATION</scope>
    <source>
        <strain evidence="3">OHB3-1</strain>
    </source>
</reference>
<evidence type="ECO:0000313" key="2">
    <source>
        <dbReference type="Proteomes" id="UP000504603"/>
    </source>
</evidence>
<evidence type="ECO:0000259" key="1">
    <source>
        <dbReference type="Pfam" id="PF13649"/>
    </source>
</evidence>
<dbReference type="PANTHER" id="PTHR42912:SF80">
    <property type="entry name" value="METHYLTRANSFERASE DOMAIN-CONTAINING PROTEIN"/>
    <property type="match status" value="1"/>
</dbReference>
<dbReference type="RefSeq" id="XP_022149773.1">
    <property type="nucleotide sequence ID" value="XM_022294081.1"/>
</dbReference>
<dbReference type="SUPFAM" id="SSF53335">
    <property type="entry name" value="S-adenosyl-L-methionine-dependent methyltransferases"/>
    <property type="match status" value="1"/>
</dbReference>
<proteinExistence type="predicted"/>
<dbReference type="InterPro" id="IPR050508">
    <property type="entry name" value="Methyltransf_Superfamily"/>
</dbReference>
<dbReference type="GeneID" id="111018123"/>
<dbReference type="InterPro" id="IPR029063">
    <property type="entry name" value="SAM-dependent_MTases_sf"/>
</dbReference>
<dbReference type="InterPro" id="IPR041698">
    <property type="entry name" value="Methyltransf_25"/>
</dbReference>
<accession>A0A6J1D7N3</accession>
<dbReference type="OrthoDB" id="2013972at2759"/>
<dbReference type="CDD" id="cd02440">
    <property type="entry name" value="AdoMet_MTases"/>
    <property type="match status" value="1"/>
</dbReference>
<evidence type="ECO:0000313" key="3">
    <source>
        <dbReference type="RefSeq" id="XP_022149773.1"/>
    </source>
</evidence>
<dbReference type="PANTHER" id="PTHR42912">
    <property type="entry name" value="METHYLTRANSFERASE"/>
    <property type="match status" value="1"/>
</dbReference>
<sequence length="364" mass="40918">MALCGPSYRIALTSGNGHRRIGRLRSSKRGLIEFQRSARSEMAVFEEGKLERPNWSGETSLSRLVGALISFKPLFSLLKLGARRVLISTAEKKNIPWRKMTSEILDSDVYKELDSVQDLSIVYPDYYLKPFHAYDEGHLSWLAAAEAEPATMSMIMRAVPDASSVDEAKEIVFGNWLRTIEEHHLQYSENPILDILDIGCSVGLSTRQLADKFPLAKVTGLDLSPYFLAVAQYMDKKSAPRKNSIRWLHGNAENSSLPSRSFDLVSIAFMFHECPQVAIVSILKESFRLLRPGGEFVVTDQAPKSKAVQELSPVLFTLLKSTEPYLDEYHLTDLEGRMREIGFVNVRSKLTDPRHVTVTATVPL</sequence>
<gene>
    <name evidence="3" type="primary">LOC111018123</name>
</gene>
<organism evidence="2 3">
    <name type="scientific">Momordica charantia</name>
    <name type="common">Bitter gourd</name>
    <name type="synonym">Balsam pear</name>
    <dbReference type="NCBI Taxonomy" id="3673"/>
    <lineage>
        <taxon>Eukaryota</taxon>
        <taxon>Viridiplantae</taxon>
        <taxon>Streptophyta</taxon>
        <taxon>Embryophyta</taxon>
        <taxon>Tracheophyta</taxon>
        <taxon>Spermatophyta</taxon>
        <taxon>Magnoliopsida</taxon>
        <taxon>eudicotyledons</taxon>
        <taxon>Gunneridae</taxon>
        <taxon>Pentapetalae</taxon>
        <taxon>rosids</taxon>
        <taxon>fabids</taxon>
        <taxon>Cucurbitales</taxon>
        <taxon>Cucurbitaceae</taxon>
        <taxon>Momordiceae</taxon>
        <taxon>Momordica</taxon>
    </lineage>
</organism>
<name>A0A6J1D7N3_MOMCH</name>
<feature type="domain" description="Methyltransferase" evidence="1">
    <location>
        <begin position="195"/>
        <end position="294"/>
    </location>
</feature>
<keyword evidence="2" id="KW-1185">Reference proteome</keyword>
<dbReference type="Gene3D" id="3.40.50.150">
    <property type="entry name" value="Vaccinia Virus protein VP39"/>
    <property type="match status" value="1"/>
</dbReference>
<dbReference type="KEGG" id="mcha:111018123"/>
<protein>
    <submittedName>
        <fullName evidence="3">Uncharacterized protein LOC111018123 isoform X1</fullName>
    </submittedName>
</protein>